<reference evidence="3" key="1">
    <citation type="submission" date="2020-05" db="EMBL/GenBank/DDBJ databases">
        <title>Mycena genomes resolve the evolution of fungal bioluminescence.</title>
        <authorList>
            <person name="Tsai I.J."/>
        </authorList>
    </citation>
    <scope>NUCLEOTIDE SEQUENCE</scope>
    <source>
        <strain evidence="3">CCC161011</strain>
    </source>
</reference>
<evidence type="ECO:0000256" key="1">
    <source>
        <dbReference type="SAM" id="Phobius"/>
    </source>
</evidence>
<evidence type="ECO:0000313" key="4">
    <source>
        <dbReference type="Proteomes" id="UP000620124"/>
    </source>
</evidence>
<feature type="transmembrane region" description="Helical" evidence="1">
    <location>
        <begin position="134"/>
        <end position="155"/>
    </location>
</feature>
<evidence type="ECO:0000259" key="2">
    <source>
        <dbReference type="Pfam" id="PF20152"/>
    </source>
</evidence>
<accession>A0A8H6X4S9</accession>
<protein>
    <recommendedName>
        <fullName evidence="2">DUF6534 domain-containing protein</fullName>
    </recommendedName>
</protein>
<keyword evidence="1" id="KW-0472">Membrane</keyword>
<feature type="transmembrane region" description="Helical" evidence="1">
    <location>
        <begin position="242"/>
        <end position="262"/>
    </location>
</feature>
<dbReference type="AlphaFoldDB" id="A0A8H6X4S9"/>
<dbReference type="OrthoDB" id="2792702at2759"/>
<keyword evidence="4" id="KW-1185">Reference proteome</keyword>
<gene>
    <name evidence="3" type="ORF">MVEN_02276800</name>
</gene>
<organism evidence="3 4">
    <name type="scientific">Mycena venus</name>
    <dbReference type="NCBI Taxonomy" id="2733690"/>
    <lineage>
        <taxon>Eukaryota</taxon>
        <taxon>Fungi</taxon>
        <taxon>Dikarya</taxon>
        <taxon>Basidiomycota</taxon>
        <taxon>Agaricomycotina</taxon>
        <taxon>Agaricomycetes</taxon>
        <taxon>Agaricomycetidae</taxon>
        <taxon>Agaricales</taxon>
        <taxon>Marasmiineae</taxon>
        <taxon>Mycenaceae</taxon>
        <taxon>Mycena</taxon>
    </lineage>
</organism>
<dbReference type="Proteomes" id="UP000620124">
    <property type="component" value="Unassembled WGS sequence"/>
</dbReference>
<dbReference type="Pfam" id="PF20152">
    <property type="entry name" value="DUF6534"/>
    <property type="match status" value="1"/>
</dbReference>
<evidence type="ECO:0000313" key="3">
    <source>
        <dbReference type="EMBL" id="KAF7334473.1"/>
    </source>
</evidence>
<feature type="domain" description="DUF6534" evidence="2">
    <location>
        <begin position="181"/>
        <end position="266"/>
    </location>
</feature>
<keyword evidence="1" id="KW-0812">Transmembrane</keyword>
<feature type="transmembrane region" description="Helical" evidence="1">
    <location>
        <begin position="167"/>
        <end position="195"/>
    </location>
</feature>
<keyword evidence="1" id="KW-1133">Transmembrane helix</keyword>
<dbReference type="PANTHER" id="PTHR40465">
    <property type="entry name" value="CHROMOSOME 1, WHOLE GENOME SHOTGUN SEQUENCE"/>
    <property type="match status" value="1"/>
</dbReference>
<dbReference type="EMBL" id="JACAZI010000026">
    <property type="protein sequence ID" value="KAF7334473.1"/>
    <property type="molecule type" value="Genomic_DNA"/>
</dbReference>
<name>A0A8H6X4S9_9AGAR</name>
<dbReference type="PANTHER" id="PTHR40465:SF1">
    <property type="entry name" value="DUF6534 DOMAIN-CONTAINING PROTEIN"/>
    <property type="match status" value="1"/>
</dbReference>
<comment type="caution">
    <text evidence="3">The sequence shown here is derived from an EMBL/GenBank/DDBJ whole genome shotgun (WGS) entry which is preliminary data.</text>
</comment>
<sequence length="328" mass="35615">MSSNATVPDATVGPTFAQVFGPVFWGFCVSLILGGVSALQGYLYFTRYNDKLPVRLVAAMMLTLDFLSVALICQSMYYYMLPHFGSFAPLNHVTSELNIECLISAVITFTSQMYFVYQLYMVKSPGMTASVMKALVIVFGTVGLAGAVGCVAMMFKYPHSIFMNRNHVFAILAGIAKGFGAAADIVATIAMCMFLSKADTGIRRTSSMLKSLMHLVINRGILVTVAQILLLVTFFATSGHLYWLAVHINTTKLYVNTFFGMLNARTSLQERYATGHMSISGDTTAYSQRLAAAANSQMAAREKLGELGPQDYAMGAIRVTTSSTVADI</sequence>
<proteinExistence type="predicted"/>
<feature type="transmembrane region" description="Helical" evidence="1">
    <location>
        <begin position="23"/>
        <end position="45"/>
    </location>
</feature>
<feature type="transmembrane region" description="Helical" evidence="1">
    <location>
        <begin position="57"/>
        <end position="77"/>
    </location>
</feature>
<feature type="transmembrane region" description="Helical" evidence="1">
    <location>
        <begin position="216"/>
        <end position="236"/>
    </location>
</feature>
<dbReference type="InterPro" id="IPR045339">
    <property type="entry name" value="DUF6534"/>
</dbReference>
<feature type="transmembrane region" description="Helical" evidence="1">
    <location>
        <begin position="97"/>
        <end position="122"/>
    </location>
</feature>